<dbReference type="InterPro" id="IPR001460">
    <property type="entry name" value="PCN-bd_Tpept"/>
</dbReference>
<dbReference type="PANTHER" id="PTHR30627:SF24">
    <property type="entry name" value="PENICILLIN-BINDING PROTEIN 4B"/>
    <property type="match status" value="1"/>
</dbReference>
<dbReference type="InterPro" id="IPR050515">
    <property type="entry name" value="Beta-lactam/transpept"/>
</dbReference>
<feature type="domain" description="NTF2-like N-terminal transpeptidase" evidence="2">
    <location>
        <begin position="56"/>
        <end position="162"/>
    </location>
</feature>
<dbReference type="PANTHER" id="PTHR30627">
    <property type="entry name" value="PEPTIDOGLYCAN D,D-TRANSPEPTIDASE"/>
    <property type="match status" value="1"/>
</dbReference>
<evidence type="ECO:0000313" key="4">
    <source>
        <dbReference type="Proteomes" id="UP001501358"/>
    </source>
</evidence>
<gene>
    <name evidence="3" type="ORF">GCM10010406_44680</name>
</gene>
<dbReference type="Pfam" id="PF00905">
    <property type="entry name" value="Transpeptidase"/>
    <property type="match status" value="1"/>
</dbReference>
<keyword evidence="4" id="KW-1185">Reference proteome</keyword>
<evidence type="ECO:0000259" key="2">
    <source>
        <dbReference type="Pfam" id="PF05223"/>
    </source>
</evidence>
<comment type="caution">
    <text evidence="3">The sequence shown here is derived from an EMBL/GenBank/DDBJ whole genome shotgun (WGS) entry which is preliminary data.</text>
</comment>
<proteinExistence type="predicted"/>
<evidence type="ECO:0000313" key="3">
    <source>
        <dbReference type="EMBL" id="GAA2503189.1"/>
    </source>
</evidence>
<reference evidence="3 4" key="1">
    <citation type="journal article" date="2019" name="Int. J. Syst. Evol. Microbiol.">
        <title>The Global Catalogue of Microorganisms (GCM) 10K type strain sequencing project: providing services to taxonomists for standard genome sequencing and annotation.</title>
        <authorList>
            <consortium name="The Broad Institute Genomics Platform"/>
            <consortium name="The Broad Institute Genome Sequencing Center for Infectious Disease"/>
            <person name="Wu L."/>
            <person name="Ma J."/>
        </authorList>
    </citation>
    <scope>NUCLEOTIDE SEQUENCE [LARGE SCALE GENOMIC DNA]</scope>
    <source>
        <strain evidence="3 4">JCM 6307</strain>
    </source>
</reference>
<feature type="domain" description="Penicillin-binding protein transpeptidase" evidence="1">
    <location>
        <begin position="265"/>
        <end position="531"/>
    </location>
</feature>
<dbReference type="InterPro" id="IPR012338">
    <property type="entry name" value="Beta-lactam/transpept-like"/>
</dbReference>
<evidence type="ECO:0000259" key="1">
    <source>
        <dbReference type="Pfam" id="PF00905"/>
    </source>
</evidence>
<sequence>MVAVGRGAGIAVVSVVFAAMAGAAGYGVYEFAGADGPDAGPAPARTGPPDAQEVRDAARDFLDAWAGEDPAGAAALTDAPSRARQAVAEYWDVLDADSMRTTVRSPSGTRVPFTVKVSLPAGDGKAEWSYESSLTVVRDGADGRAVVSWAPAVLHPSLESGQHLAAGPSDAPPGVVHDRDGRVLDLQEHPSLSGILPRLRAQAGDGHEGTPGTEVRVVRDGSDETVRTLHTLAKGKPGKPLRTTIDADLQRAAEEAVASRRENSSLVAVDSATGGVLAVANNPAAGFNGAFSGSWAPGSTFKVVTAAALLERGASSGTSLPCPAQLYVNGKEFHNSEGGSAARATLAQDFAASCNTAFISLRDRLPDDALTSTARDVFGLGLEWHTGVESRDASVPPPGGDPVEKSATMIGQGRVQANPLAMASVAATVRSGRFRQPVLVPGQEQVAAARTLSPGVLDQLRSMMRLTASSGTAAPALAGLGGDVGAKTGSAEVDGQETANGWLIAYRGDVAVAAVVERGGHGVDSAGPLVGAVLAAG</sequence>
<dbReference type="Pfam" id="PF05223">
    <property type="entry name" value="MecA_N"/>
    <property type="match status" value="1"/>
</dbReference>
<organism evidence="3 4">
    <name type="scientific">Streptomyces thermolineatus</name>
    <dbReference type="NCBI Taxonomy" id="44033"/>
    <lineage>
        <taxon>Bacteria</taxon>
        <taxon>Bacillati</taxon>
        <taxon>Actinomycetota</taxon>
        <taxon>Actinomycetes</taxon>
        <taxon>Kitasatosporales</taxon>
        <taxon>Streptomycetaceae</taxon>
        <taxon>Streptomyces</taxon>
    </lineage>
</organism>
<protein>
    <submittedName>
        <fullName evidence="3">Penicillin-binding transpeptidase domain-containing protein</fullName>
    </submittedName>
</protein>
<dbReference type="Proteomes" id="UP001501358">
    <property type="component" value="Unassembled WGS sequence"/>
</dbReference>
<accession>A0ABN3MLG4</accession>
<dbReference type="Gene3D" id="3.40.710.10">
    <property type="entry name" value="DD-peptidase/beta-lactamase superfamily"/>
    <property type="match status" value="1"/>
</dbReference>
<dbReference type="EMBL" id="BAAATA010000033">
    <property type="protein sequence ID" value="GAA2503189.1"/>
    <property type="molecule type" value="Genomic_DNA"/>
</dbReference>
<dbReference type="SUPFAM" id="SSF56601">
    <property type="entry name" value="beta-lactamase/transpeptidase-like"/>
    <property type="match status" value="1"/>
</dbReference>
<dbReference type="InterPro" id="IPR007887">
    <property type="entry name" value="MecA_N"/>
</dbReference>
<name>A0ABN3MLG4_9ACTN</name>